<dbReference type="GO" id="GO:0003677">
    <property type="term" value="F:DNA binding"/>
    <property type="evidence" value="ECO:0007669"/>
    <property type="project" value="UniProtKB-KW"/>
</dbReference>
<dbReference type="EC" id="5.6.2.4" evidence="5"/>
<proteinExistence type="inferred from homology"/>
<evidence type="ECO:0000256" key="6">
    <source>
        <dbReference type="SAM" id="Coils"/>
    </source>
</evidence>
<evidence type="ECO:0000256" key="7">
    <source>
        <dbReference type="SAM" id="MobiDB-lite"/>
    </source>
</evidence>
<gene>
    <name evidence="9" type="ORF">NLI96_g10815</name>
</gene>
<evidence type="ECO:0000256" key="3">
    <source>
        <dbReference type="ARBA" id="ARBA00023235"/>
    </source>
</evidence>
<dbReference type="GO" id="GO:0009378">
    <property type="term" value="F:four-way junction helicase activity"/>
    <property type="evidence" value="ECO:0007669"/>
    <property type="project" value="TreeGrafter"/>
</dbReference>
<keyword evidence="6" id="KW-0175">Coiled coil</keyword>
<sequence>MSLSDFEDDSIMLDSDDSRLEEIIQRSRLDAQTFNNPAAGPSRLNAVPSNVSHSKDRLDEINTKIDNARKQSEHWQRELEVLIASKERIERDLVPKLTPPTSRPHPSNGKGKAPDVLTNYYDDTFPWSDSLRSRLKTVFGHDSFRVCQEAICNAVLDGQDTMTVMPTGIVILQFHPHSPSHSCIAAGKSLTYQLPAIFCRGLTIVISPLIALMNDQIQHLKDVGVSAVMLTSATDRDERNQIFSKISSMKEKDVPDGYKLLYLSPEMYYNNDGLKAKLDVLHRAKKLGTRICIPFLA</sequence>
<dbReference type="Proteomes" id="UP001212997">
    <property type="component" value="Unassembled WGS sequence"/>
</dbReference>
<keyword evidence="3" id="KW-0413">Isomerase</keyword>
<feature type="domain" description="DEAD/DEAH-box helicase" evidence="8">
    <location>
        <begin position="185"/>
        <end position="267"/>
    </location>
</feature>
<name>A0AAD5USY3_9APHY</name>
<protein>
    <recommendedName>
        <fullName evidence="5">DNA 3'-5' helicase</fullName>
        <ecNumber evidence="5">5.6.2.4</ecNumber>
    </recommendedName>
</protein>
<accession>A0AAD5USY3</accession>
<keyword evidence="2" id="KW-0238">DNA-binding</keyword>
<evidence type="ECO:0000256" key="1">
    <source>
        <dbReference type="ARBA" id="ARBA00005446"/>
    </source>
</evidence>
<dbReference type="GO" id="GO:0000724">
    <property type="term" value="P:double-strand break repair via homologous recombination"/>
    <property type="evidence" value="ECO:0007669"/>
    <property type="project" value="TreeGrafter"/>
</dbReference>
<evidence type="ECO:0000259" key="8">
    <source>
        <dbReference type="Pfam" id="PF00270"/>
    </source>
</evidence>
<dbReference type="SUPFAM" id="SSF52540">
    <property type="entry name" value="P-loop containing nucleoside triphosphate hydrolases"/>
    <property type="match status" value="1"/>
</dbReference>
<comment type="caution">
    <text evidence="9">The sequence shown here is derived from an EMBL/GenBank/DDBJ whole genome shotgun (WGS) entry which is preliminary data.</text>
</comment>
<comment type="catalytic activity">
    <reaction evidence="4">
        <text>Couples ATP hydrolysis with the unwinding of duplex DNA by translocating in the 3'-5' direction.</text>
        <dbReference type="EC" id="5.6.2.4"/>
    </reaction>
</comment>
<dbReference type="InterPro" id="IPR011545">
    <property type="entry name" value="DEAD/DEAH_box_helicase_dom"/>
</dbReference>
<dbReference type="Gene3D" id="3.40.50.300">
    <property type="entry name" value="P-loop containing nucleotide triphosphate hydrolases"/>
    <property type="match status" value="1"/>
</dbReference>
<evidence type="ECO:0000256" key="5">
    <source>
        <dbReference type="ARBA" id="ARBA00034808"/>
    </source>
</evidence>
<dbReference type="GO" id="GO:0005737">
    <property type="term" value="C:cytoplasm"/>
    <property type="evidence" value="ECO:0007669"/>
    <property type="project" value="TreeGrafter"/>
</dbReference>
<evidence type="ECO:0000313" key="10">
    <source>
        <dbReference type="Proteomes" id="UP001212997"/>
    </source>
</evidence>
<keyword evidence="10" id="KW-1185">Reference proteome</keyword>
<dbReference type="PANTHER" id="PTHR13710">
    <property type="entry name" value="DNA HELICASE RECQ FAMILY MEMBER"/>
    <property type="match status" value="1"/>
</dbReference>
<dbReference type="PANTHER" id="PTHR13710:SF105">
    <property type="entry name" value="ATP-DEPENDENT DNA HELICASE Q1"/>
    <property type="match status" value="1"/>
</dbReference>
<dbReference type="Pfam" id="PF00270">
    <property type="entry name" value="DEAD"/>
    <property type="match status" value="1"/>
</dbReference>
<dbReference type="GO" id="GO:0043138">
    <property type="term" value="F:3'-5' DNA helicase activity"/>
    <property type="evidence" value="ECO:0007669"/>
    <property type="project" value="UniProtKB-EC"/>
</dbReference>
<dbReference type="GO" id="GO:0005694">
    <property type="term" value="C:chromosome"/>
    <property type="evidence" value="ECO:0007669"/>
    <property type="project" value="TreeGrafter"/>
</dbReference>
<dbReference type="AlphaFoldDB" id="A0AAD5USY3"/>
<comment type="similarity">
    <text evidence="1">Belongs to the helicase family. RecQ subfamily.</text>
</comment>
<evidence type="ECO:0000256" key="2">
    <source>
        <dbReference type="ARBA" id="ARBA00023125"/>
    </source>
</evidence>
<reference evidence="9" key="1">
    <citation type="submission" date="2022-07" db="EMBL/GenBank/DDBJ databases">
        <title>Genome Sequence of Physisporinus lineatus.</title>
        <authorList>
            <person name="Buettner E."/>
        </authorList>
    </citation>
    <scope>NUCLEOTIDE SEQUENCE</scope>
    <source>
        <strain evidence="9">VT162</strain>
    </source>
</reference>
<organism evidence="9 10">
    <name type="scientific">Meripilus lineatus</name>
    <dbReference type="NCBI Taxonomy" id="2056292"/>
    <lineage>
        <taxon>Eukaryota</taxon>
        <taxon>Fungi</taxon>
        <taxon>Dikarya</taxon>
        <taxon>Basidiomycota</taxon>
        <taxon>Agaricomycotina</taxon>
        <taxon>Agaricomycetes</taxon>
        <taxon>Polyporales</taxon>
        <taxon>Meripilaceae</taxon>
        <taxon>Meripilus</taxon>
    </lineage>
</organism>
<dbReference type="GO" id="GO:0005524">
    <property type="term" value="F:ATP binding"/>
    <property type="evidence" value="ECO:0007669"/>
    <property type="project" value="InterPro"/>
</dbReference>
<evidence type="ECO:0000256" key="4">
    <source>
        <dbReference type="ARBA" id="ARBA00034617"/>
    </source>
</evidence>
<evidence type="ECO:0000313" key="9">
    <source>
        <dbReference type="EMBL" id="KAJ3476929.1"/>
    </source>
</evidence>
<dbReference type="EMBL" id="JANAWD010000652">
    <property type="protein sequence ID" value="KAJ3476929.1"/>
    <property type="molecule type" value="Genomic_DNA"/>
</dbReference>
<dbReference type="InterPro" id="IPR027417">
    <property type="entry name" value="P-loop_NTPase"/>
</dbReference>
<feature type="coiled-coil region" evidence="6">
    <location>
        <begin position="51"/>
        <end position="92"/>
    </location>
</feature>
<feature type="region of interest" description="Disordered" evidence="7">
    <location>
        <begin position="92"/>
        <end position="115"/>
    </location>
</feature>